<accession>U6M8Q1</accession>
<organism evidence="2 3">
    <name type="scientific">Eimeria maxima</name>
    <name type="common">Coccidian parasite</name>
    <dbReference type="NCBI Taxonomy" id="5804"/>
    <lineage>
        <taxon>Eukaryota</taxon>
        <taxon>Sar</taxon>
        <taxon>Alveolata</taxon>
        <taxon>Apicomplexa</taxon>
        <taxon>Conoidasida</taxon>
        <taxon>Coccidia</taxon>
        <taxon>Eucoccidiorida</taxon>
        <taxon>Eimeriorina</taxon>
        <taxon>Eimeriidae</taxon>
        <taxon>Eimeria</taxon>
    </lineage>
</organism>
<dbReference type="GeneID" id="25336209"/>
<reference evidence="2" key="1">
    <citation type="submission" date="2013-10" db="EMBL/GenBank/DDBJ databases">
        <title>Genomic analysis of the causative agents of coccidiosis in chickens.</title>
        <authorList>
            <person name="Reid A.J."/>
            <person name="Blake D."/>
            <person name="Billington K."/>
            <person name="Browne H."/>
            <person name="Dunn M."/>
            <person name="Hung S."/>
            <person name="Kawahara F."/>
            <person name="Miranda-Saavedra D."/>
            <person name="Mourier T."/>
            <person name="Nagra H."/>
            <person name="Otto T.D."/>
            <person name="Rawlings N."/>
            <person name="Sanchez A."/>
            <person name="Sanders M."/>
            <person name="Subramaniam C."/>
            <person name="Tay Y."/>
            <person name="Dear P."/>
            <person name="Doerig C."/>
            <person name="Gruber A."/>
            <person name="Parkinson J."/>
            <person name="Shirley M."/>
            <person name="Wan K.L."/>
            <person name="Berriman M."/>
            <person name="Tomley F."/>
            <person name="Pain A."/>
        </authorList>
    </citation>
    <scope>NUCLEOTIDE SEQUENCE [LARGE SCALE GENOMIC DNA]</scope>
    <source>
        <strain evidence="2">Weybridge</strain>
    </source>
</reference>
<evidence type="ECO:0000313" key="3">
    <source>
        <dbReference type="Proteomes" id="UP000030763"/>
    </source>
</evidence>
<dbReference type="AlphaFoldDB" id="U6M8Q1"/>
<evidence type="ECO:0000313" key="2">
    <source>
        <dbReference type="EMBL" id="CDJ59453.1"/>
    </source>
</evidence>
<protein>
    <submittedName>
        <fullName evidence="2">Uncharacterized protein</fullName>
    </submittedName>
</protein>
<dbReference type="VEuPathDB" id="ToxoDB:EMWEY_00022230"/>
<name>U6M8Q1_EIMMA</name>
<proteinExistence type="predicted"/>
<evidence type="ECO:0000256" key="1">
    <source>
        <dbReference type="SAM" id="MobiDB-lite"/>
    </source>
</evidence>
<reference evidence="2" key="2">
    <citation type="submission" date="2013-10" db="EMBL/GenBank/DDBJ databases">
        <authorList>
            <person name="Aslett M."/>
        </authorList>
    </citation>
    <scope>NUCLEOTIDE SEQUENCE [LARGE SCALE GENOMIC DNA]</scope>
    <source>
        <strain evidence="2">Weybridge</strain>
    </source>
</reference>
<sequence>MAYRRLSDGGEGIDEHDRSIIETCLDLESDMGLLEQRVTSSSTTDASARLTELVSMLSGAAAATGSVEGRLLPGEGEAHSREQLLEDQSGSEHEGGGPVGLHTSSMQALEERGEFISGVLPSLDPDSWMDAIPSIQSQPEDEEIRESSWIPGDEGEAELASTSLLSKDGHTEDPGNQYVPGDIRTHPYVRLPVLEKRVFPRYIRVSNLFVRRSWRFSPNSCLLTLRHLFAKETLNQKDADMVMNAVERLVTICWLRSSRPPRRLNPLCVVELLGYYFMAFDAIVCAIELFKDSMLLYRWWDKFTARFHLDLPATPPWVSFTPLAAYNRELILRLIRALKIYRTGKRPPLAEVVALKRLLFCSPHGRHRLKGPKWDPWRKDGMCP</sequence>
<feature type="compositionally biased region" description="Basic and acidic residues" evidence="1">
    <location>
        <begin position="78"/>
        <end position="95"/>
    </location>
</feature>
<dbReference type="OrthoDB" id="347609at2759"/>
<gene>
    <name evidence="2" type="ORF">EMWEY_00022230</name>
</gene>
<dbReference type="RefSeq" id="XP_013336101.1">
    <property type="nucleotide sequence ID" value="XM_013480647.1"/>
</dbReference>
<dbReference type="Proteomes" id="UP000030763">
    <property type="component" value="Unassembled WGS sequence"/>
</dbReference>
<keyword evidence="3" id="KW-1185">Reference proteome</keyword>
<feature type="region of interest" description="Disordered" evidence="1">
    <location>
        <begin position="78"/>
        <end position="102"/>
    </location>
</feature>
<dbReference type="EMBL" id="HG720423">
    <property type="protein sequence ID" value="CDJ59453.1"/>
    <property type="molecule type" value="Genomic_DNA"/>
</dbReference>